<feature type="active site" description="Nucleophile" evidence="7">
    <location>
        <position position="56"/>
    </location>
</feature>
<organism evidence="10 11">
    <name type="scientific">Rhodohalobacter barkolensis</name>
    <dbReference type="NCBI Taxonomy" id="2053187"/>
    <lineage>
        <taxon>Bacteria</taxon>
        <taxon>Pseudomonadati</taxon>
        <taxon>Balneolota</taxon>
        <taxon>Balneolia</taxon>
        <taxon>Balneolales</taxon>
        <taxon>Balneolaceae</taxon>
        <taxon>Rhodohalobacter</taxon>
    </lineage>
</organism>
<proteinExistence type="inferred from homology"/>
<comment type="caution">
    <text evidence="7">Lacks conserved residue(s) required for the propagation of feature annotation.</text>
</comment>
<gene>
    <name evidence="10" type="ORF">CWD77_02030</name>
</gene>
<evidence type="ECO:0000256" key="3">
    <source>
        <dbReference type="ARBA" id="ARBA00022630"/>
    </source>
</evidence>
<name>A0A2N0VJB9_9BACT</name>
<dbReference type="OrthoDB" id="2339873at2"/>
<dbReference type="Pfam" id="PF01734">
    <property type="entry name" value="Patatin"/>
    <property type="match status" value="1"/>
</dbReference>
<keyword evidence="8" id="KW-0812">Transmembrane</keyword>
<dbReference type="RefSeq" id="WP_101071559.1">
    <property type="nucleotide sequence ID" value="NZ_PISP01000001.1"/>
</dbReference>
<feature type="active site" description="Proton acceptor" evidence="7">
    <location>
        <position position="180"/>
    </location>
</feature>
<evidence type="ECO:0000313" key="11">
    <source>
        <dbReference type="Proteomes" id="UP000233398"/>
    </source>
</evidence>
<dbReference type="InterPro" id="IPR002641">
    <property type="entry name" value="PNPLA_dom"/>
</dbReference>
<dbReference type="SUPFAM" id="SSF52151">
    <property type="entry name" value="FabD/lysophospholipase-like"/>
    <property type="match status" value="1"/>
</dbReference>
<evidence type="ECO:0000313" key="10">
    <source>
        <dbReference type="EMBL" id="PKD44269.1"/>
    </source>
</evidence>
<dbReference type="PANTHER" id="PTHR47470">
    <property type="entry name" value="CHOLESTEROL OXIDASE"/>
    <property type="match status" value="1"/>
</dbReference>
<dbReference type="Gene3D" id="3.40.1090.10">
    <property type="entry name" value="Cytosolic phospholipase A2 catalytic domain"/>
    <property type="match status" value="1"/>
</dbReference>
<comment type="caution">
    <text evidence="10">The sequence shown here is derived from an EMBL/GenBank/DDBJ whole genome shotgun (WGS) entry which is preliminary data.</text>
</comment>
<comment type="cofactor">
    <cofactor evidence="1">
        <name>FAD</name>
        <dbReference type="ChEBI" id="CHEBI:57692"/>
    </cofactor>
</comment>
<protein>
    <submittedName>
        <fullName evidence="10">Patatin</fullName>
    </submittedName>
</protein>
<keyword evidence="6 7" id="KW-0443">Lipid metabolism</keyword>
<feature type="domain" description="PNPLA" evidence="9">
    <location>
        <begin position="23"/>
        <end position="194"/>
    </location>
</feature>
<sequence length="551" mass="61484">MQPTPVHISGAVPDHYSGPVRSLVLAGGGMRVAYQAGVIRALLEQDYSFNHVDGTSGGIMNLAMLLSGLTPEEMCERWRTLDVKKFVSMLPFDEYLRLHKSKAMGDADGIINHVFPHLGIDPEKIRSAKGIEGTFNVCNYTKKTNEAIHHSEVALEHLVAGISLPIFMPAVEYGGNSYIDSVWIKDANVMEAVKRGAEEIWLVWCIGNHGVYKDGAFDQYVHMIEMSANGVLFEEFDRINELNERIKKGDSPYGQTSPVKLHVIKPDYPLPLDPDYFFGRIDASTLITIGYSDTTKYLTKMNEDGIPFTPAATRMKDPVPGIAFREKMEGWFSLDTDKPEEGEEKGKEKNTRLSLNAAIYIRDLPEFLKDPKSAGTMTGHVSFEPFDEYLPAKEGVFNLFVEQEAPDTKLMIYEMQFDYEGTSYYLAGKKVVRDDPGFDLWEDTTTLRVQLHKGKDKTGPVAGAGVLTLSKAELFNLLRTLHAIDARDAAEKFNLIANFGSFFLGELWDSYKGIINKPTDKKSKIRYYAKLLGIAVAIAAAGSLGYLFFFG</sequence>
<dbReference type="GO" id="GO:0016787">
    <property type="term" value="F:hydrolase activity"/>
    <property type="evidence" value="ECO:0007669"/>
    <property type="project" value="UniProtKB-UniRule"/>
</dbReference>
<dbReference type="InterPro" id="IPR016035">
    <property type="entry name" value="Acyl_Trfase/lysoPLipase"/>
</dbReference>
<evidence type="ECO:0000256" key="1">
    <source>
        <dbReference type="ARBA" id="ARBA00001974"/>
    </source>
</evidence>
<dbReference type="AlphaFoldDB" id="A0A2N0VJB9"/>
<dbReference type="PANTHER" id="PTHR47470:SF1">
    <property type="entry name" value="FAD-DEPENDENT OXIDOREDUCTASE 2 FAD BINDING DOMAIN-CONTAINING PROTEIN"/>
    <property type="match status" value="1"/>
</dbReference>
<accession>A0A2N0VJB9</accession>
<dbReference type="InterPro" id="IPR052542">
    <property type="entry name" value="Cholesterol_Oxidase"/>
</dbReference>
<dbReference type="Proteomes" id="UP000233398">
    <property type="component" value="Unassembled WGS sequence"/>
</dbReference>
<feature type="short sequence motif" description="GXSXG" evidence="7">
    <location>
        <begin position="54"/>
        <end position="58"/>
    </location>
</feature>
<evidence type="ECO:0000259" key="9">
    <source>
        <dbReference type="PROSITE" id="PS51635"/>
    </source>
</evidence>
<dbReference type="EMBL" id="PISP01000001">
    <property type="protein sequence ID" value="PKD44269.1"/>
    <property type="molecule type" value="Genomic_DNA"/>
</dbReference>
<evidence type="ECO:0000256" key="5">
    <source>
        <dbReference type="ARBA" id="ARBA00023002"/>
    </source>
</evidence>
<keyword evidence="7" id="KW-0442">Lipid degradation</keyword>
<dbReference type="PROSITE" id="PS51635">
    <property type="entry name" value="PNPLA"/>
    <property type="match status" value="1"/>
</dbReference>
<keyword evidence="4" id="KW-0274">FAD</keyword>
<dbReference type="GO" id="GO:0016042">
    <property type="term" value="P:lipid catabolic process"/>
    <property type="evidence" value="ECO:0007669"/>
    <property type="project" value="UniProtKB-UniRule"/>
</dbReference>
<evidence type="ECO:0000256" key="8">
    <source>
        <dbReference type="SAM" id="Phobius"/>
    </source>
</evidence>
<reference evidence="10 11" key="1">
    <citation type="submission" date="2017-11" db="EMBL/GenBank/DDBJ databases">
        <title>Rhodohalobacter 15182 sp. nov., isolated from a salt lake.</title>
        <authorList>
            <person name="Han S."/>
        </authorList>
    </citation>
    <scope>NUCLEOTIDE SEQUENCE [LARGE SCALE GENOMIC DNA]</scope>
    <source>
        <strain evidence="10 11">15182</strain>
    </source>
</reference>
<keyword evidence="8" id="KW-0472">Membrane</keyword>
<keyword evidence="11" id="KW-1185">Reference proteome</keyword>
<evidence type="ECO:0000256" key="6">
    <source>
        <dbReference type="ARBA" id="ARBA00023098"/>
    </source>
</evidence>
<feature type="transmembrane region" description="Helical" evidence="8">
    <location>
        <begin position="527"/>
        <end position="549"/>
    </location>
</feature>
<dbReference type="GO" id="GO:0016491">
    <property type="term" value="F:oxidoreductase activity"/>
    <property type="evidence" value="ECO:0007669"/>
    <property type="project" value="UniProtKB-KW"/>
</dbReference>
<keyword evidence="3" id="KW-0285">Flavoprotein</keyword>
<evidence type="ECO:0000256" key="2">
    <source>
        <dbReference type="ARBA" id="ARBA00010790"/>
    </source>
</evidence>
<comment type="similarity">
    <text evidence="2">Belongs to the GMC oxidoreductase family.</text>
</comment>
<keyword evidence="5" id="KW-0560">Oxidoreductase</keyword>
<evidence type="ECO:0000256" key="7">
    <source>
        <dbReference type="PROSITE-ProRule" id="PRU01161"/>
    </source>
</evidence>
<evidence type="ECO:0000256" key="4">
    <source>
        <dbReference type="ARBA" id="ARBA00022827"/>
    </source>
</evidence>
<keyword evidence="7" id="KW-0378">Hydrolase</keyword>
<keyword evidence="8" id="KW-1133">Transmembrane helix</keyword>